<dbReference type="PANTHER" id="PTHR38849">
    <property type="entry name" value="SMALL SECRETED PROTEIN"/>
    <property type="match status" value="1"/>
</dbReference>
<sequence>MHFQNFALLSLATLAIAAPTPSKRGVLADTNFNAISIAGGRAGNAEAEALAVFSALDLQNPQNIDQADLTFLNSVNQVANQAEKQAFNPAVEAANGVQADQIQNGKIKNKVLKLEATVIKLMAQQAQGQDVTERLAEETKKLNTNIGLDQAAAGQVSIAMPFDGAISGSR</sequence>
<evidence type="ECO:0000256" key="1">
    <source>
        <dbReference type="SAM" id="SignalP"/>
    </source>
</evidence>
<dbReference type="PANTHER" id="PTHR38849:SF1">
    <property type="entry name" value="SMALL SECRETED PROTEIN"/>
    <property type="match status" value="1"/>
</dbReference>
<organism evidence="2 3">
    <name type="scientific">Decorospora gaudefroyi</name>
    <dbReference type="NCBI Taxonomy" id="184978"/>
    <lineage>
        <taxon>Eukaryota</taxon>
        <taxon>Fungi</taxon>
        <taxon>Dikarya</taxon>
        <taxon>Ascomycota</taxon>
        <taxon>Pezizomycotina</taxon>
        <taxon>Dothideomycetes</taxon>
        <taxon>Pleosporomycetidae</taxon>
        <taxon>Pleosporales</taxon>
        <taxon>Pleosporineae</taxon>
        <taxon>Pleosporaceae</taxon>
        <taxon>Decorospora</taxon>
    </lineage>
</organism>
<dbReference type="EMBL" id="ML975245">
    <property type="protein sequence ID" value="KAF1839380.1"/>
    <property type="molecule type" value="Genomic_DNA"/>
</dbReference>
<feature type="signal peptide" evidence="1">
    <location>
        <begin position="1"/>
        <end position="17"/>
    </location>
</feature>
<dbReference type="Proteomes" id="UP000800040">
    <property type="component" value="Unassembled WGS sequence"/>
</dbReference>
<proteinExistence type="predicted"/>
<dbReference type="AlphaFoldDB" id="A0A6A5KT76"/>
<keyword evidence="1" id="KW-0732">Signal</keyword>
<dbReference type="OrthoDB" id="2151417at2759"/>
<evidence type="ECO:0008006" key="4">
    <source>
        <dbReference type="Google" id="ProtNLM"/>
    </source>
</evidence>
<accession>A0A6A5KT76</accession>
<name>A0A6A5KT76_9PLEO</name>
<protein>
    <recommendedName>
        <fullName evidence="4">Small secreted protein</fullName>
    </recommendedName>
</protein>
<evidence type="ECO:0000313" key="2">
    <source>
        <dbReference type="EMBL" id="KAF1839380.1"/>
    </source>
</evidence>
<keyword evidence="3" id="KW-1185">Reference proteome</keyword>
<gene>
    <name evidence="2" type="ORF">BDW02DRAFT_585053</name>
</gene>
<evidence type="ECO:0000313" key="3">
    <source>
        <dbReference type="Proteomes" id="UP000800040"/>
    </source>
</evidence>
<reference evidence="2" key="1">
    <citation type="submission" date="2020-01" db="EMBL/GenBank/DDBJ databases">
        <authorList>
            <consortium name="DOE Joint Genome Institute"/>
            <person name="Haridas S."/>
            <person name="Albert R."/>
            <person name="Binder M."/>
            <person name="Bloem J."/>
            <person name="Labutti K."/>
            <person name="Salamov A."/>
            <person name="Andreopoulos B."/>
            <person name="Baker S.E."/>
            <person name="Barry K."/>
            <person name="Bills G."/>
            <person name="Bluhm B.H."/>
            <person name="Cannon C."/>
            <person name="Castanera R."/>
            <person name="Culley D.E."/>
            <person name="Daum C."/>
            <person name="Ezra D."/>
            <person name="Gonzalez J.B."/>
            <person name="Henrissat B."/>
            <person name="Kuo A."/>
            <person name="Liang C."/>
            <person name="Lipzen A."/>
            <person name="Lutzoni F."/>
            <person name="Magnuson J."/>
            <person name="Mondo S."/>
            <person name="Nolan M."/>
            <person name="Ohm R."/>
            <person name="Pangilinan J."/>
            <person name="Park H.-J."/>
            <person name="Ramirez L."/>
            <person name="Alfaro M."/>
            <person name="Sun H."/>
            <person name="Tritt A."/>
            <person name="Yoshinaga Y."/>
            <person name="Zwiers L.-H."/>
            <person name="Turgeon B.G."/>
            <person name="Goodwin S.B."/>
            <person name="Spatafora J.W."/>
            <person name="Crous P.W."/>
            <person name="Grigoriev I.V."/>
        </authorList>
    </citation>
    <scope>NUCLEOTIDE SEQUENCE</scope>
    <source>
        <strain evidence="2">P77</strain>
    </source>
</reference>
<feature type="chain" id="PRO_5025554138" description="Small secreted protein" evidence="1">
    <location>
        <begin position="18"/>
        <end position="170"/>
    </location>
</feature>